<sequence>MPAFFTSVVAIDARLFSMSEHAFCFNPCSMARALAKAPFVIAFFSPAFIDFIGGNMVKKAGIFSIPGLCRIKTRTKPATKAGVRNVFGKDVKVKAKPARTIVKGYCAAALKKQI</sequence>
<evidence type="ECO:0000313" key="1">
    <source>
        <dbReference type="EMBL" id="ACU45257.1"/>
    </source>
</evidence>
<dbReference type="EMBL" id="FJ600247">
    <property type="protein sequence ID" value="ACU45257.1"/>
    <property type="molecule type" value="mRNA"/>
</dbReference>
<protein>
    <submittedName>
        <fullName evidence="1">Major basic nuclear protein-like</fullName>
    </submittedName>
</protein>
<dbReference type="AlphaFoldDB" id="E8Z727"/>
<reference evidence="1" key="2">
    <citation type="book" date="2010" name="PROCEEDINGS OF 13TH INTERNATIONAL CONFERENCE ON HARMFUL ALGAE" publisher="International Society For The Study of Harmful Algae" city="Hong Kong, China">
        <title>Dinoflagellate meta-transcriptomics enabled by spliced leader.</title>
        <editorList>
            <person name="Unknown A."/>
        </editorList>
        <authorList>
            <person name="Lin S."/>
            <person name="Zhang H."/>
        </authorList>
    </citation>
    <scope>NUCLEOTIDE SEQUENCE</scope>
    <source>
        <strain evidence="1">CCMP1975</strain>
    </source>
</reference>
<accession>E8Z727</accession>
<reference evidence="1" key="1">
    <citation type="submission" date="2008-12" db="EMBL/GenBank/DDBJ databases">
        <authorList>
            <person name="Zhang H."/>
            <person name="Lin S."/>
        </authorList>
    </citation>
    <scope>NUCLEOTIDE SEQUENCE</scope>
    <source>
        <strain evidence="1">CCMP1975</strain>
    </source>
</reference>
<name>E8Z727_KARVE</name>
<organism evidence="1">
    <name type="scientific">Karlodinium veneficum</name>
    <name type="common">Dinoflagellate</name>
    <name type="synonym">Karlodinium micrum</name>
    <dbReference type="NCBI Taxonomy" id="407301"/>
    <lineage>
        <taxon>Eukaryota</taxon>
        <taxon>Sar</taxon>
        <taxon>Alveolata</taxon>
        <taxon>Dinophyceae</taxon>
        <taxon>Gymnodiniales</taxon>
        <taxon>Kareniaceae</taxon>
        <taxon>Karlodinium</taxon>
    </lineage>
</organism>
<proteinExistence type="evidence at transcript level"/>